<dbReference type="AlphaFoldDB" id="A0A0N4V775"/>
<dbReference type="EMBL" id="UXUI01008253">
    <property type="protein sequence ID" value="VDD90994.1"/>
    <property type="molecule type" value="Genomic_DNA"/>
</dbReference>
<feature type="transmembrane region" description="Helical" evidence="2">
    <location>
        <begin position="138"/>
        <end position="160"/>
    </location>
</feature>
<keyword evidence="2" id="KW-0812">Transmembrane</keyword>
<sequence>MEFIREHHFKQLKKDNKTKYFLTGLSSFNGTLRSIDHSSLEYIKKRFAADGIEYRRNGCYVLRVKMFDKEEIIQVPCRHLPPSYVICRRQCCDSGRQEQDHYVTGEAAAIYGDDLNEIRHRRTRRDVAGASDDASTSLTTFIICFLVGFCFGSICVICAFKRKEISKALNKKSDSKEAEEGQGGKEEEEKAEDAKTEDAGKGTSSPPPAPPPP</sequence>
<keyword evidence="2" id="KW-0472">Membrane</keyword>
<evidence type="ECO:0000256" key="2">
    <source>
        <dbReference type="SAM" id="Phobius"/>
    </source>
</evidence>
<dbReference type="Proteomes" id="UP000274131">
    <property type="component" value="Unassembled WGS sequence"/>
</dbReference>
<name>A0A0N4V775_ENTVE</name>
<keyword evidence="2" id="KW-1133">Transmembrane helix</keyword>
<evidence type="ECO:0000313" key="4">
    <source>
        <dbReference type="Proteomes" id="UP000274131"/>
    </source>
</evidence>
<reference evidence="5" key="1">
    <citation type="submission" date="2017-02" db="UniProtKB">
        <authorList>
            <consortium name="WormBaseParasite"/>
        </authorList>
    </citation>
    <scope>IDENTIFICATION</scope>
</reference>
<accession>A0A0N4V775</accession>
<evidence type="ECO:0000313" key="5">
    <source>
        <dbReference type="WBParaSite" id="EVEC_0000613401-mRNA-1"/>
    </source>
</evidence>
<evidence type="ECO:0000256" key="1">
    <source>
        <dbReference type="SAM" id="MobiDB-lite"/>
    </source>
</evidence>
<organism evidence="5">
    <name type="scientific">Enterobius vermicularis</name>
    <name type="common">Human pinworm</name>
    <dbReference type="NCBI Taxonomy" id="51028"/>
    <lineage>
        <taxon>Eukaryota</taxon>
        <taxon>Metazoa</taxon>
        <taxon>Ecdysozoa</taxon>
        <taxon>Nematoda</taxon>
        <taxon>Chromadorea</taxon>
        <taxon>Rhabditida</taxon>
        <taxon>Spirurina</taxon>
        <taxon>Oxyuridomorpha</taxon>
        <taxon>Oxyuroidea</taxon>
        <taxon>Oxyuridae</taxon>
        <taxon>Enterobius</taxon>
    </lineage>
</organism>
<gene>
    <name evidence="3" type="ORF">EVEC_LOCUS5745</name>
</gene>
<protein>
    <submittedName>
        <fullName evidence="5">Recep_L_domain domain-containing protein</fullName>
    </submittedName>
</protein>
<feature type="compositionally biased region" description="Basic and acidic residues" evidence="1">
    <location>
        <begin position="168"/>
        <end position="200"/>
    </location>
</feature>
<keyword evidence="4" id="KW-1185">Reference proteome</keyword>
<feature type="region of interest" description="Disordered" evidence="1">
    <location>
        <begin position="168"/>
        <end position="213"/>
    </location>
</feature>
<reference evidence="3 4" key="2">
    <citation type="submission" date="2018-10" db="EMBL/GenBank/DDBJ databases">
        <authorList>
            <consortium name="Pathogen Informatics"/>
        </authorList>
    </citation>
    <scope>NUCLEOTIDE SEQUENCE [LARGE SCALE GENOMIC DNA]</scope>
</reference>
<proteinExistence type="predicted"/>
<dbReference type="WBParaSite" id="EVEC_0000613401-mRNA-1">
    <property type="protein sequence ID" value="EVEC_0000613401-mRNA-1"/>
    <property type="gene ID" value="EVEC_0000613401"/>
</dbReference>
<evidence type="ECO:0000313" key="3">
    <source>
        <dbReference type="EMBL" id="VDD90994.1"/>
    </source>
</evidence>